<evidence type="ECO:0000313" key="3">
    <source>
        <dbReference type="Proteomes" id="UP001374535"/>
    </source>
</evidence>
<reference evidence="2 3" key="1">
    <citation type="journal article" date="2023" name="Life. Sci Alliance">
        <title>Evolutionary insights into 3D genome organization and epigenetic landscape of Vigna mungo.</title>
        <authorList>
            <person name="Junaid A."/>
            <person name="Singh B."/>
            <person name="Bhatia S."/>
        </authorList>
    </citation>
    <scope>NUCLEOTIDE SEQUENCE [LARGE SCALE GENOMIC DNA]</scope>
    <source>
        <strain evidence="2">Urdbean</strain>
    </source>
</reference>
<evidence type="ECO:0008006" key="4">
    <source>
        <dbReference type="Google" id="ProtNLM"/>
    </source>
</evidence>
<keyword evidence="3" id="KW-1185">Reference proteome</keyword>
<dbReference type="EMBL" id="CP144695">
    <property type="protein sequence ID" value="WVZ08798.1"/>
    <property type="molecule type" value="Genomic_DNA"/>
</dbReference>
<organism evidence="2 3">
    <name type="scientific">Vigna mungo</name>
    <name type="common">Black gram</name>
    <name type="synonym">Phaseolus mungo</name>
    <dbReference type="NCBI Taxonomy" id="3915"/>
    <lineage>
        <taxon>Eukaryota</taxon>
        <taxon>Viridiplantae</taxon>
        <taxon>Streptophyta</taxon>
        <taxon>Embryophyta</taxon>
        <taxon>Tracheophyta</taxon>
        <taxon>Spermatophyta</taxon>
        <taxon>Magnoliopsida</taxon>
        <taxon>eudicotyledons</taxon>
        <taxon>Gunneridae</taxon>
        <taxon>Pentapetalae</taxon>
        <taxon>rosids</taxon>
        <taxon>fabids</taxon>
        <taxon>Fabales</taxon>
        <taxon>Fabaceae</taxon>
        <taxon>Papilionoideae</taxon>
        <taxon>50 kb inversion clade</taxon>
        <taxon>NPAAA clade</taxon>
        <taxon>indigoferoid/millettioid clade</taxon>
        <taxon>Phaseoleae</taxon>
        <taxon>Vigna</taxon>
    </lineage>
</organism>
<protein>
    <recommendedName>
        <fullName evidence="4">Secreted protein</fullName>
    </recommendedName>
</protein>
<accession>A0AAQ3NIP0</accession>
<sequence length="102" mass="11419">MLRLVINTLLPFLSSGKATSLICVTTSFTTASLYFPSELLIKISMNFNSLRKDFILSSTPERSFISLSSSCDNLCTRKPTTLSAIFVISVPKYQHSSIYKRE</sequence>
<dbReference type="Proteomes" id="UP001374535">
    <property type="component" value="Chromosome 6"/>
</dbReference>
<evidence type="ECO:0000313" key="2">
    <source>
        <dbReference type="EMBL" id="WVZ08798.1"/>
    </source>
</evidence>
<feature type="signal peptide" evidence="1">
    <location>
        <begin position="1"/>
        <end position="18"/>
    </location>
</feature>
<name>A0AAQ3NIP0_VIGMU</name>
<gene>
    <name evidence="2" type="ORF">V8G54_022144</name>
</gene>
<feature type="chain" id="PRO_5043053401" description="Secreted protein" evidence="1">
    <location>
        <begin position="19"/>
        <end position="102"/>
    </location>
</feature>
<evidence type="ECO:0000256" key="1">
    <source>
        <dbReference type="SAM" id="SignalP"/>
    </source>
</evidence>
<proteinExistence type="predicted"/>
<dbReference type="AlphaFoldDB" id="A0AAQ3NIP0"/>
<keyword evidence="1" id="KW-0732">Signal</keyword>